<comment type="caution">
    <text evidence="2">The sequence shown here is derived from an EMBL/GenBank/DDBJ whole genome shotgun (WGS) entry which is preliminary data.</text>
</comment>
<reference evidence="2" key="1">
    <citation type="submission" date="2021-07" db="EMBL/GenBank/DDBJ databases">
        <title>Elsinoe batatas strain:CRI-CJ2 Genome sequencing and assembly.</title>
        <authorList>
            <person name="Huang L."/>
        </authorList>
    </citation>
    <scope>NUCLEOTIDE SEQUENCE</scope>
    <source>
        <strain evidence="2">CRI-CJ2</strain>
    </source>
</reference>
<keyword evidence="3" id="KW-1185">Reference proteome</keyword>
<evidence type="ECO:0000313" key="3">
    <source>
        <dbReference type="Proteomes" id="UP000809789"/>
    </source>
</evidence>
<proteinExistence type="predicted"/>
<evidence type="ECO:0000313" key="2">
    <source>
        <dbReference type="EMBL" id="KAG8622931.1"/>
    </source>
</evidence>
<accession>A0A8K0KS89</accession>
<dbReference type="EMBL" id="JAESVG020000011">
    <property type="protein sequence ID" value="KAG8622931.1"/>
    <property type="molecule type" value="Genomic_DNA"/>
</dbReference>
<name>A0A8K0KS89_9PEZI</name>
<feature type="region of interest" description="Disordered" evidence="1">
    <location>
        <begin position="97"/>
        <end position="126"/>
    </location>
</feature>
<sequence>MFTFSDILPRQLHACIATFASSWHRELFNQRALSLQISTIRCCQTCCSGTRLAGMHRPCISTKFSPVFSIGALVRDDYAMQQTPPFYRGQAWQSGQQLMDDGRMPPYPPTTMYPGQQRGCSPTRGS</sequence>
<protein>
    <submittedName>
        <fullName evidence="2">Uncharacterized protein</fullName>
    </submittedName>
</protein>
<dbReference type="Proteomes" id="UP000809789">
    <property type="component" value="Unassembled WGS sequence"/>
</dbReference>
<dbReference type="AlphaFoldDB" id="A0A8K0KS89"/>
<gene>
    <name evidence="2" type="ORF">KVT40_009248</name>
</gene>
<organism evidence="2 3">
    <name type="scientific">Elsinoe batatas</name>
    <dbReference type="NCBI Taxonomy" id="2601811"/>
    <lineage>
        <taxon>Eukaryota</taxon>
        <taxon>Fungi</taxon>
        <taxon>Dikarya</taxon>
        <taxon>Ascomycota</taxon>
        <taxon>Pezizomycotina</taxon>
        <taxon>Dothideomycetes</taxon>
        <taxon>Dothideomycetidae</taxon>
        <taxon>Myriangiales</taxon>
        <taxon>Elsinoaceae</taxon>
        <taxon>Elsinoe</taxon>
    </lineage>
</organism>
<evidence type="ECO:0000256" key="1">
    <source>
        <dbReference type="SAM" id="MobiDB-lite"/>
    </source>
</evidence>